<comment type="caution">
    <text evidence="1">The sequence shown here is derived from an EMBL/GenBank/DDBJ whole genome shotgun (WGS) entry which is preliminary data.</text>
</comment>
<accession>X0U174</accession>
<name>X0U174_9ZZZZ</name>
<organism evidence="1">
    <name type="scientific">marine sediment metagenome</name>
    <dbReference type="NCBI Taxonomy" id="412755"/>
    <lineage>
        <taxon>unclassified sequences</taxon>
        <taxon>metagenomes</taxon>
        <taxon>ecological metagenomes</taxon>
    </lineage>
</organism>
<dbReference type="AlphaFoldDB" id="X0U174"/>
<proteinExistence type="predicted"/>
<sequence>GSYTSNCSELPPHQNLSLLSYPISRGFAPFYT</sequence>
<dbReference type="EMBL" id="BARS01019639">
    <property type="protein sequence ID" value="GAF93121.1"/>
    <property type="molecule type" value="Genomic_DNA"/>
</dbReference>
<gene>
    <name evidence="1" type="ORF">S01H1_31789</name>
</gene>
<reference evidence="1" key="1">
    <citation type="journal article" date="2014" name="Front. Microbiol.">
        <title>High frequency of phylogenetically diverse reductive dehalogenase-homologous genes in deep subseafloor sedimentary metagenomes.</title>
        <authorList>
            <person name="Kawai M."/>
            <person name="Futagami T."/>
            <person name="Toyoda A."/>
            <person name="Takaki Y."/>
            <person name="Nishi S."/>
            <person name="Hori S."/>
            <person name="Arai W."/>
            <person name="Tsubouchi T."/>
            <person name="Morono Y."/>
            <person name="Uchiyama I."/>
            <person name="Ito T."/>
            <person name="Fujiyama A."/>
            <person name="Inagaki F."/>
            <person name="Takami H."/>
        </authorList>
    </citation>
    <scope>NUCLEOTIDE SEQUENCE</scope>
    <source>
        <strain evidence="1">Expedition CK06-06</strain>
    </source>
</reference>
<protein>
    <submittedName>
        <fullName evidence="1">Uncharacterized protein</fullName>
    </submittedName>
</protein>
<evidence type="ECO:0000313" key="1">
    <source>
        <dbReference type="EMBL" id="GAF93121.1"/>
    </source>
</evidence>
<feature type="non-terminal residue" evidence="1">
    <location>
        <position position="1"/>
    </location>
</feature>